<accession>A0ABY2XNM7</accession>
<dbReference type="InterPro" id="IPR050493">
    <property type="entry name" value="FAD-dep_Monooxygenase_BioMet"/>
</dbReference>
<keyword evidence="2" id="KW-0285">Flavoprotein</keyword>
<keyword evidence="4" id="KW-0560">Oxidoreductase</keyword>
<dbReference type="PROSITE" id="PS51257">
    <property type="entry name" value="PROKAR_LIPOPROTEIN"/>
    <property type="match status" value="1"/>
</dbReference>
<reference evidence="7 8" key="1">
    <citation type="submission" date="2019-05" db="EMBL/GenBank/DDBJ databases">
        <title>Genome of Alcanivorax gelatiniphagus, an oil degrading marine bacteria.</title>
        <authorList>
            <person name="Kwon K.K."/>
        </authorList>
    </citation>
    <scope>NUCLEOTIDE SEQUENCE [LARGE SCALE GENOMIC DNA]</scope>
    <source>
        <strain evidence="7 8">MEBiC 08158</strain>
    </source>
</reference>
<evidence type="ECO:0000256" key="5">
    <source>
        <dbReference type="ARBA" id="ARBA00023033"/>
    </source>
</evidence>
<dbReference type="InterPro" id="IPR036188">
    <property type="entry name" value="FAD/NAD-bd_sf"/>
</dbReference>
<evidence type="ECO:0000313" key="7">
    <source>
        <dbReference type="EMBL" id="TMW14076.1"/>
    </source>
</evidence>
<dbReference type="RefSeq" id="WP_138771316.1">
    <property type="nucleotide sequence ID" value="NZ_JBHSSX010000047.1"/>
</dbReference>
<keyword evidence="8" id="KW-1185">Reference proteome</keyword>
<dbReference type="EMBL" id="VCQT01000019">
    <property type="protein sequence ID" value="TMW14076.1"/>
    <property type="molecule type" value="Genomic_DNA"/>
</dbReference>
<gene>
    <name evidence="7" type="ORF">FGS76_03865</name>
</gene>
<sequence length="394" mass="43045">MSKNKVLIAGGGIGGLTAAACLLQRGIDVEVYEQADVLGEVGAGIQVSANASRVYRHIGVLDALVETGSRPEAYRFRLFDSGEVLQTIPLGDAYTRRHGVPYVSVHRADLHRLLVERVRALKPDAIHLGKEVVRFEEQGGGVTLYFADGGQAEGAVLLGADGIKSAIREQIVGAAPVTYTGDASWRVVVSADDVDEAHRLRTVDIWVGPGKHAVTYPMRGDSLINLVGCVEHDQWDEESWVASRPWEELNADFQGWHPAIGALIAAADRDHCYRWAMNNRPPVANWTAGAATLLGDAAHPTLPYMAQGAAMAVEDAAVFARALASAGTDHQALLLYQRNRIERTTRIVNESSANRRLFHLNSTDELRQEFAKRDMNSERSAWLFSYDPVSVDML</sequence>
<organism evidence="7 8">
    <name type="scientific">Alloalcanivorax gelatiniphagus</name>
    <dbReference type="NCBI Taxonomy" id="1194167"/>
    <lineage>
        <taxon>Bacteria</taxon>
        <taxon>Pseudomonadati</taxon>
        <taxon>Pseudomonadota</taxon>
        <taxon>Gammaproteobacteria</taxon>
        <taxon>Oceanospirillales</taxon>
        <taxon>Alcanivoracaceae</taxon>
        <taxon>Alloalcanivorax</taxon>
    </lineage>
</organism>
<protein>
    <submittedName>
        <fullName evidence="7">Monooxygenase</fullName>
    </submittedName>
</protein>
<name>A0ABY2XNM7_9GAMM</name>
<evidence type="ECO:0000256" key="1">
    <source>
        <dbReference type="ARBA" id="ARBA00001974"/>
    </source>
</evidence>
<comment type="caution">
    <text evidence="7">The sequence shown here is derived from an EMBL/GenBank/DDBJ whole genome shotgun (WGS) entry which is preliminary data.</text>
</comment>
<evidence type="ECO:0000256" key="3">
    <source>
        <dbReference type="ARBA" id="ARBA00022827"/>
    </source>
</evidence>
<dbReference type="Gene3D" id="3.50.50.60">
    <property type="entry name" value="FAD/NAD(P)-binding domain"/>
    <property type="match status" value="1"/>
</dbReference>
<dbReference type="PANTHER" id="PTHR13789:SF318">
    <property type="entry name" value="GERANYLGERANYL DIPHOSPHATE REDUCTASE"/>
    <property type="match status" value="1"/>
</dbReference>
<feature type="domain" description="FAD-binding" evidence="6">
    <location>
        <begin position="5"/>
        <end position="350"/>
    </location>
</feature>
<dbReference type="Pfam" id="PF01494">
    <property type="entry name" value="FAD_binding_3"/>
    <property type="match status" value="1"/>
</dbReference>
<comment type="cofactor">
    <cofactor evidence="1">
        <name>FAD</name>
        <dbReference type="ChEBI" id="CHEBI:57692"/>
    </cofactor>
</comment>
<keyword evidence="3" id="KW-0274">FAD</keyword>
<evidence type="ECO:0000259" key="6">
    <source>
        <dbReference type="Pfam" id="PF01494"/>
    </source>
</evidence>
<keyword evidence="5 7" id="KW-0503">Monooxygenase</keyword>
<evidence type="ECO:0000313" key="8">
    <source>
        <dbReference type="Proteomes" id="UP000739180"/>
    </source>
</evidence>
<proteinExistence type="predicted"/>
<dbReference type="InterPro" id="IPR002938">
    <property type="entry name" value="FAD-bd"/>
</dbReference>
<dbReference type="SUPFAM" id="SSF51905">
    <property type="entry name" value="FAD/NAD(P)-binding domain"/>
    <property type="match status" value="1"/>
</dbReference>
<dbReference type="Proteomes" id="UP000739180">
    <property type="component" value="Unassembled WGS sequence"/>
</dbReference>
<evidence type="ECO:0000256" key="2">
    <source>
        <dbReference type="ARBA" id="ARBA00022630"/>
    </source>
</evidence>
<dbReference type="GO" id="GO:0004497">
    <property type="term" value="F:monooxygenase activity"/>
    <property type="evidence" value="ECO:0007669"/>
    <property type="project" value="UniProtKB-KW"/>
</dbReference>
<dbReference type="PRINTS" id="PR00420">
    <property type="entry name" value="RNGMNOXGNASE"/>
</dbReference>
<evidence type="ECO:0000256" key="4">
    <source>
        <dbReference type="ARBA" id="ARBA00023002"/>
    </source>
</evidence>
<dbReference type="PANTHER" id="PTHR13789">
    <property type="entry name" value="MONOOXYGENASE"/>
    <property type="match status" value="1"/>
</dbReference>
<dbReference type="SUPFAM" id="SSF54373">
    <property type="entry name" value="FAD-linked reductases, C-terminal domain"/>
    <property type="match status" value="1"/>
</dbReference>